<name>A0AAV5ASZ4_9AGAM</name>
<dbReference type="EMBL" id="BPWL01000011">
    <property type="protein sequence ID" value="GJJ15881.1"/>
    <property type="molecule type" value="Genomic_DNA"/>
</dbReference>
<dbReference type="InterPro" id="IPR016064">
    <property type="entry name" value="NAD/diacylglycerol_kinase_sf"/>
</dbReference>
<reference evidence="2" key="1">
    <citation type="submission" date="2021-10" db="EMBL/GenBank/DDBJ databases">
        <title>De novo Genome Assembly of Clathrus columnatus (Basidiomycota, Fungi) Using Illumina and Nanopore Sequence Data.</title>
        <authorList>
            <person name="Ogiso-Tanaka E."/>
            <person name="Itagaki H."/>
            <person name="Hosoya T."/>
            <person name="Hosaka K."/>
        </authorList>
    </citation>
    <scope>NUCLEOTIDE SEQUENCE</scope>
    <source>
        <strain evidence="2">MO-923</strain>
    </source>
</reference>
<proteinExistence type="predicted"/>
<organism evidence="2 3">
    <name type="scientific">Clathrus columnatus</name>
    <dbReference type="NCBI Taxonomy" id="1419009"/>
    <lineage>
        <taxon>Eukaryota</taxon>
        <taxon>Fungi</taxon>
        <taxon>Dikarya</taxon>
        <taxon>Basidiomycota</taxon>
        <taxon>Agaricomycotina</taxon>
        <taxon>Agaricomycetes</taxon>
        <taxon>Phallomycetidae</taxon>
        <taxon>Phallales</taxon>
        <taxon>Clathraceae</taxon>
        <taxon>Clathrus</taxon>
    </lineage>
</organism>
<keyword evidence="3" id="KW-1185">Reference proteome</keyword>
<dbReference type="InterPro" id="IPR001206">
    <property type="entry name" value="Diacylglycerol_kinase_cat_dom"/>
</dbReference>
<comment type="caution">
    <text evidence="2">The sequence shown here is derived from an EMBL/GenBank/DDBJ whole genome shotgun (WGS) entry which is preliminary data.</text>
</comment>
<dbReference type="AlphaFoldDB" id="A0AAV5ASZ4"/>
<evidence type="ECO:0000259" key="1">
    <source>
        <dbReference type="PROSITE" id="PS50146"/>
    </source>
</evidence>
<dbReference type="GO" id="GO:0001727">
    <property type="term" value="F:lipid kinase activity"/>
    <property type="evidence" value="ECO:0007669"/>
    <property type="project" value="UniProtKB-ARBA"/>
</dbReference>
<dbReference type="PANTHER" id="PTHR12358:SF31">
    <property type="entry name" value="ACYLGLYCEROL KINASE, MITOCHONDRIAL"/>
    <property type="match status" value="1"/>
</dbReference>
<dbReference type="Pfam" id="PF00781">
    <property type="entry name" value="DAGK_cat"/>
    <property type="match status" value="1"/>
</dbReference>
<accession>A0AAV5ASZ4</accession>
<dbReference type="SUPFAM" id="SSF111331">
    <property type="entry name" value="NAD kinase/diacylglycerol kinase-like"/>
    <property type="match status" value="1"/>
</dbReference>
<dbReference type="InterPro" id="IPR017438">
    <property type="entry name" value="ATP-NAD_kinase_N"/>
</dbReference>
<dbReference type="SMART" id="SM00046">
    <property type="entry name" value="DAGKc"/>
    <property type="match status" value="1"/>
</dbReference>
<dbReference type="GO" id="GO:0016773">
    <property type="term" value="F:phosphotransferase activity, alcohol group as acceptor"/>
    <property type="evidence" value="ECO:0007669"/>
    <property type="project" value="UniProtKB-ARBA"/>
</dbReference>
<dbReference type="Gene3D" id="2.60.200.40">
    <property type="match status" value="1"/>
</dbReference>
<dbReference type="PROSITE" id="PS50146">
    <property type="entry name" value="DAGK"/>
    <property type="match status" value="1"/>
</dbReference>
<feature type="domain" description="DAGKc" evidence="1">
    <location>
        <begin position="105"/>
        <end position="246"/>
    </location>
</feature>
<protein>
    <recommendedName>
        <fullName evidence="1">DAGKc domain-containing protein</fullName>
    </recommendedName>
</protein>
<dbReference type="Gene3D" id="3.40.50.10330">
    <property type="entry name" value="Probable inorganic polyphosphate/atp-NAD kinase, domain 1"/>
    <property type="match status" value="1"/>
</dbReference>
<dbReference type="GO" id="GO:0005737">
    <property type="term" value="C:cytoplasm"/>
    <property type="evidence" value="ECO:0007669"/>
    <property type="project" value="TreeGrafter"/>
</dbReference>
<dbReference type="PANTHER" id="PTHR12358">
    <property type="entry name" value="SPHINGOSINE KINASE"/>
    <property type="match status" value="1"/>
</dbReference>
<evidence type="ECO:0000313" key="2">
    <source>
        <dbReference type="EMBL" id="GJJ15881.1"/>
    </source>
</evidence>
<dbReference type="GO" id="GO:0016020">
    <property type="term" value="C:membrane"/>
    <property type="evidence" value="ECO:0007669"/>
    <property type="project" value="TreeGrafter"/>
</dbReference>
<sequence>MDAQLSPKLTISTNLKGFKHSISLCCMKTTLSVYESGKLKINVPFGQILWCETSLNDTFNLSLLRKQHEKKLVLFTVSGSFAATFRQEASRLVEFVMEKAYGDSPRQRRFKVLVNPKGGPGTAGRIFGTKVKAMFEAAHCPIDVVFTQYSRHGYEILKNINLGDYDGIAVLSGDGLVHEVFNGLADHENSALALEMPVIPLPAGSANGFSVALLGPEEGLDVGAAVLNAIKGKKMKIDLCSITQNNKRSISFLSQTVGLMADLDLGTEHLRWMGDARFVAGYFWGVILNKTHDVTLEIKTNVRDKQDMVKTYKSFKSSKSLTDSSFSTNGNDEEVTEEWITIEKPVGYIYAGKIPFVSKDFMQFPLALCDDGFIDVVLQERLSRLGWLKNMDGADKGKQYWLSSQHYYKARAYRLIPHTPHGYCSVDGERFQYAPFEVEVLPRLGTTFGHGAWAADKFYEDAPKNNR</sequence>
<gene>
    <name evidence="2" type="ORF">Clacol_010159</name>
</gene>
<dbReference type="InterPro" id="IPR050187">
    <property type="entry name" value="Lipid_Phosphate_FormReg"/>
</dbReference>
<evidence type="ECO:0000313" key="3">
    <source>
        <dbReference type="Proteomes" id="UP001050691"/>
    </source>
</evidence>
<dbReference type="Proteomes" id="UP001050691">
    <property type="component" value="Unassembled WGS sequence"/>
</dbReference>
<dbReference type="GO" id="GO:0046512">
    <property type="term" value="P:sphingosine biosynthetic process"/>
    <property type="evidence" value="ECO:0007669"/>
    <property type="project" value="TreeGrafter"/>
</dbReference>